<accession>A0AAU9L9S8</accession>
<dbReference type="SMART" id="SM00317">
    <property type="entry name" value="SET"/>
    <property type="match status" value="1"/>
</dbReference>
<keyword evidence="5" id="KW-0804">Transcription</keyword>
<dbReference type="GO" id="GO:0005634">
    <property type="term" value="C:nucleus"/>
    <property type="evidence" value="ECO:0007669"/>
    <property type="project" value="TreeGrafter"/>
</dbReference>
<evidence type="ECO:0000256" key="6">
    <source>
        <dbReference type="ARBA" id="ARBA00048568"/>
    </source>
</evidence>
<evidence type="ECO:0000256" key="3">
    <source>
        <dbReference type="ARBA" id="ARBA00022691"/>
    </source>
</evidence>
<feature type="region of interest" description="Disordered" evidence="7">
    <location>
        <begin position="8"/>
        <end position="31"/>
    </location>
</feature>
<proteinExistence type="predicted"/>
<dbReference type="InterPro" id="IPR048358">
    <property type="entry name" value="EZH1/2_MCSS"/>
</dbReference>
<dbReference type="SMART" id="SM01114">
    <property type="entry name" value="CXC"/>
    <property type="match status" value="1"/>
</dbReference>
<dbReference type="AlphaFoldDB" id="A0AAU9L9S8"/>
<dbReference type="EMBL" id="CAKKTJ010000333">
    <property type="protein sequence ID" value="CAH0482255.1"/>
    <property type="molecule type" value="Genomic_DNA"/>
</dbReference>
<reference evidence="10" key="1">
    <citation type="submission" date="2021-11" db="EMBL/GenBank/DDBJ databases">
        <authorList>
            <person name="Islam A."/>
            <person name="Islam S."/>
            <person name="Flora M.S."/>
            <person name="Rahman M."/>
            <person name="Ziaur R.M."/>
            <person name="Epstein J.H."/>
            <person name="Hassan M."/>
            <person name="Klassen M."/>
            <person name="Woodard K."/>
            <person name="Webb A."/>
            <person name="Webby R.J."/>
            <person name="El Zowalaty M.E."/>
        </authorList>
    </citation>
    <scope>NUCLEOTIDE SEQUENCE</scope>
    <source>
        <strain evidence="10">Pbs3</strain>
    </source>
</reference>
<feature type="domain" description="CXC" evidence="9">
    <location>
        <begin position="433"/>
        <end position="551"/>
    </location>
</feature>
<dbReference type="PROSITE" id="PS51633">
    <property type="entry name" value="CXC"/>
    <property type="match status" value="1"/>
</dbReference>
<dbReference type="InterPro" id="IPR045318">
    <property type="entry name" value="EZH1/2-like"/>
</dbReference>
<evidence type="ECO:0000256" key="5">
    <source>
        <dbReference type="ARBA" id="ARBA00023163"/>
    </source>
</evidence>
<comment type="catalytic activity">
    <reaction evidence="6">
        <text>L-lysyl(27)-[histone H3] + 3 S-adenosyl-L-methionine = N(6),N(6),N(6)-trimethyl-L-lysyl(27)-[histone H3] + 3 S-adenosyl-L-homocysteine + 3 H(+)</text>
        <dbReference type="Rhea" id="RHEA:60292"/>
        <dbReference type="Rhea" id="RHEA-COMP:15535"/>
        <dbReference type="Rhea" id="RHEA-COMP:15548"/>
        <dbReference type="ChEBI" id="CHEBI:15378"/>
        <dbReference type="ChEBI" id="CHEBI:29969"/>
        <dbReference type="ChEBI" id="CHEBI:57856"/>
        <dbReference type="ChEBI" id="CHEBI:59789"/>
        <dbReference type="ChEBI" id="CHEBI:61961"/>
        <dbReference type="EC" id="2.1.1.356"/>
    </reaction>
</comment>
<gene>
    <name evidence="10" type="ORF">PBS003_LOCUS8851</name>
</gene>
<evidence type="ECO:0000313" key="11">
    <source>
        <dbReference type="Proteomes" id="UP001160483"/>
    </source>
</evidence>
<dbReference type="GO" id="GO:0031507">
    <property type="term" value="P:heterochromatin formation"/>
    <property type="evidence" value="ECO:0007669"/>
    <property type="project" value="TreeGrafter"/>
</dbReference>
<evidence type="ECO:0000256" key="1">
    <source>
        <dbReference type="ARBA" id="ARBA00022603"/>
    </source>
</evidence>
<evidence type="ECO:0000313" key="10">
    <source>
        <dbReference type="EMBL" id="CAH0482255.1"/>
    </source>
</evidence>
<dbReference type="GO" id="GO:0140951">
    <property type="term" value="F:histone H3K27 trimethyltransferase activity"/>
    <property type="evidence" value="ECO:0007669"/>
    <property type="project" value="UniProtKB-EC"/>
</dbReference>
<dbReference type="Proteomes" id="UP001160483">
    <property type="component" value="Unassembled WGS sequence"/>
</dbReference>
<dbReference type="InterPro" id="IPR041355">
    <property type="entry name" value="Pre-SET_CXC"/>
</dbReference>
<dbReference type="InterPro" id="IPR033467">
    <property type="entry name" value="Tesmin/TSO1-like_CXC"/>
</dbReference>
<keyword evidence="3" id="KW-0949">S-adenosyl-L-methionine</keyword>
<evidence type="ECO:0000256" key="2">
    <source>
        <dbReference type="ARBA" id="ARBA00022679"/>
    </source>
</evidence>
<dbReference type="GO" id="GO:0032259">
    <property type="term" value="P:methylation"/>
    <property type="evidence" value="ECO:0007669"/>
    <property type="project" value="UniProtKB-KW"/>
</dbReference>
<comment type="caution">
    <text evidence="10">The sequence shown here is derived from an EMBL/GenBank/DDBJ whole genome shotgun (WGS) entry which is preliminary data.</text>
</comment>
<dbReference type="InterPro" id="IPR001214">
    <property type="entry name" value="SET_dom"/>
</dbReference>
<evidence type="ECO:0000259" key="9">
    <source>
        <dbReference type="PROSITE" id="PS51633"/>
    </source>
</evidence>
<evidence type="ECO:0000256" key="4">
    <source>
        <dbReference type="ARBA" id="ARBA00023015"/>
    </source>
</evidence>
<dbReference type="PROSITE" id="PS50280">
    <property type="entry name" value="SET"/>
    <property type="match status" value="1"/>
</dbReference>
<dbReference type="CDD" id="cd10519">
    <property type="entry name" value="SET_EZH"/>
    <property type="match status" value="1"/>
</dbReference>
<feature type="domain" description="SET" evidence="8">
    <location>
        <begin position="580"/>
        <end position="698"/>
    </location>
</feature>
<dbReference type="InterPro" id="IPR026489">
    <property type="entry name" value="CXC_dom"/>
</dbReference>
<dbReference type="PANTHER" id="PTHR45747:SF4">
    <property type="entry name" value="HISTONE-LYSINE N-METHYLTRANSFERASE E(Z)"/>
    <property type="match status" value="1"/>
</dbReference>
<dbReference type="PANTHER" id="PTHR45747">
    <property type="entry name" value="HISTONE-LYSINE N-METHYLTRANSFERASE E(Z)"/>
    <property type="match status" value="1"/>
</dbReference>
<dbReference type="InterPro" id="IPR046341">
    <property type="entry name" value="SET_dom_sf"/>
</dbReference>
<feature type="compositionally biased region" description="Basic and acidic residues" evidence="7">
    <location>
        <begin position="19"/>
        <end position="29"/>
    </location>
</feature>
<dbReference type="Pfam" id="PF00856">
    <property type="entry name" value="SET"/>
    <property type="match status" value="1"/>
</dbReference>
<dbReference type="Pfam" id="PF21358">
    <property type="entry name" value="Ezh2_MCSS"/>
    <property type="match status" value="1"/>
</dbReference>
<dbReference type="SUPFAM" id="SSF82199">
    <property type="entry name" value="SET domain"/>
    <property type="match status" value="1"/>
</dbReference>
<dbReference type="Gene3D" id="2.170.270.10">
    <property type="entry name" value="SET domain"/>
    <property type="match status" value="1"/>
</dbReference>
<protein>
    <recommendedName>
        <fullName evidence="12">[Histone H3]-lysine(27) N-trimethyltransferase</fullName>
    </recommendedName>
</protein>
<organism evidence="10 11">
    <name type="scientific">Peronospora belbahrii</name>
    <dbReference type="NCBI Taxonomy" id="622444"/>
    <lineage>
        <taxon>Eukaryota</taxon>
        <taxon>Sar</taxon>
        <taxon>Stramenopiles</taxon>
        <taxon>Oomycota</taxon>
        <taxon>Peronosporomycetes</taxon>
        <taxon>Peronosporales</taxon>
        <taxon>Peronosporaceae</taxon>
        <taxon>Peronospora</taxon>
    </lineage>
</organism>
<evidence type="ECO:0000259" key="8">
    <source>
        <dbReference type="PROSITE" id="PS50280"/>
    </source>
</evidence>
<dbReference type="GO" id="GO:0003682">
    <property type="term" value="F:chromatin binding"/>
    <property type="evidence" value="ECO:0007669"/>
    <property type="project" value="TreeGrafter"/>
</dbReference>
<keyword evidence="2" id="KW-0808">Transferase</keyword>
<keyword evidence="4" id="KW-0805">Transcription regulation</keyword>
<dbReference type="Pfam" id="PF18264">
    <property type="entry name" value="preSET_CXC"/>
    <property type="match status" value="1"/>
</dbReference>
<keyword evidence="1" id="KW-0489">Methyltransferase</keyword>
<sequence length="720" mass="82193">MSRACQVASRKRSVDGISLEDREASKTPDTEMEEQLCAQAAETLNRFIQSFHIFASTEMARNRLKSSLYLSNQRRHRKEYSILADGIFDKALQGYKVQTSELPGLPDRYVKRTVKIHLVNRKTQTSVNRRAVILPKVPPIPTATMWTALTTNFEVEDEPTLKFVPYFGDDDEDDVVSAFYQIKQQRTSACEVEFTKEMCEGVLKALQATWDLTVSDLKRVANVLKVEEEVLVEVHKHLRLSQHEAKKRRRVEAIVVVKGQTNSNMDERAKDDLLNSVDPNISMDEYVRLYEKLADSYRSLFCRRCFVYDCDYHGCKEQSKLIILEQNAVARNMEEKRTMINTGRNCENNCFLSTTSSSSFNGISKARAVSATFKWNRQTSILCARTYIMCAGNFCEMAKIIGDKNCKEVAEICAYCNINDRSLPIKARVQSKCRRSRKKKSARMSIAHLQNSRNGVVNSVQIKIEPCSHLGSCEPGICSCVEDGIFCSKHCHCVHDECKIFFSGCQCQRGRCRTKACPCFCAGRECDIDLCKVCSADEIAVREKGELFYNNNSNTSDNMTIDDRHETTCQNRSIALGKQKHVRMGRSKLRAAGWGLFVDDFVAKDEFIIEYIGEMVSQEEADRRGAVYDKVDCSYLFNLDTKTVIDSTRKGNKTRFINHSSKSPNCICKIMNVSSDFRIGLFATHDIQPHTELFFDYGFDKELYHAELVKQPNVTQWMKE</sequence>
<evidence type="ECO:0008006" key="12">
    <source>
        <dbReference type="Google" id="ProtNLM"/>
    </source>
</evidence>
<name>A0AAU9L9S8_9STRA</name>
<evidence type="ECO:0000256" key="7">
    <source>
        <dbReference type="SAM" id="MobiDB-lite"/>
    </source>
</evidence>